<evidence type="ECO:0000256" key="3">
    <source>
        <dbReference type="ARBA" id="ARBA00022692"/>
    </source>
</evidence>
<keyword evidence="3" id="KW-0812">Transmembrane</keyword>
<dbReference type="PANTHER" id="PTHR37481">
    <property type="entry name" value="LIPOPOLYSACCHARIDE EXPORT SYSTEM PROTEIN LPTC"/>
    <property type="match status" value="1"/>
</dbReference>
<dbReference type="InterPro" id="IPR026265">
    <property type="entry name" value="LptC"/>
</dbReference>
<dbReference type="RefSeq" id="WP_014110929.1">
    <property type="nucleotide sequence ID" value="NC_016043.1"/>
</dbReference>
<evidence type="ECO:0000256" key="1">
    <source>
        <dbReference type="ARBA" id="ARBA00022475"/>
    </source>
</evidence>
<name>G4QDL4_TAYAM</name>
<dbReference type="GO" id="GO:0017089">
    <property type="term" value="F:glycolipid transfer activity"/>
    <property type="evidence" value="ECO:0007669"/>
    <property type="project" value="TreeGrafter"/>
</dbReference>
<protein>
    <recommendedName>
        <fullName evidence="8">Transmembrane protein</fullName>
    </recommendedName>
</protein>
<dbReference type="InterPro" id="IPR010664">
    <property type="entry name" value="LipoPS_assembly_LptC-rel"/>
</dbReference>
<evidence type="ECO:0000256" key="5">
    <source>
        <dbReference type="ARBA" id="ARBA00023136"/>
    </source>
</evidence>
<evidence type="ECO:0000256" key="2">
    <source>
        <dbReference type="ARBA" id="ARBA00022519"/>
    </source>
</evidence>
<evidence type="ECO:0000256" key="4">
    <source>
        <dbReference type="ARBA" id="ARBA00022989"/>
    </source>
</evidence>
<organism evidence="6 7">
    <name type="scientific">Taylorella asinigenitalis (strain MCE3)</name>
    <dbReference type="NCBI Taxonomy" id="1008459"/>
    <lineage>
        <taxon>Bacteria</taxon>
        <taxon>Pseudomonadati</taxon>
        <taxon>Pseudomonadota</taxon>
        <taxon>Betaproteobacteria</taxon>
        <taxon>Burkholderiales</taxon>
        <taxon>Alcaligenaceae</taxon>
        <taxon>Taylorella</taxon>
    </lineage>
</organism>
<accession>G4QDL4</accession>
<dbReference type="OrthoDB" id="5298112at2"/>
<gene>
    <name evidence="6" type="ordered locus">TASI_0242</name>
</gene>
<dbReference type="Proteomes" id="UP000009284">
    <property type="component" value="Chromosome"/>
</dbReference>
<dbReference type="AlphaFoldDB" id="G4QDL4"/>
<evidence type="ECO:0000313" key="7">
    <source>
        <dbReference type="Proteomes" id="UP000009284"/>
    </source>
</evidence>
<sequence>MRERLPTFLAFGLLILLVIATWWASEYAKKTIPIDQVSVQKNKPDAWSGEFKMITSDEQGHAINRLIGQRIEHFPVNDFYLITDAHLIAEDAKNPRTIGRSNKARVMQNGDLIILEGDAIVNRPATENQPNIKIESDKLEIHTKTGLIQTKSEVVVHHGDSVLKGVGMTFDNKTGLLNVLNNSGLEIAPEDLNKGRSDKKRFKTELR</sequence>
<reference evidence="6 7" key="2">
    <citation type="journal article" date="2012" name="PLoS ONE">
        <title>Genomic characterization of the taylorella genus.</title>
        <authorList>
            <person name="Hebert L."/>
            <person name="Moumen B."/>
            <person name="Pons N."/>
            <person name="Duquesne F."/>
            <person name="Breuil M.F."/>
            <person name="Goux D."/>
            <person name="Batto J.M."/>
            <person name="Laugier C."/>
            <person name="Renault P."/>
            <person name="Petry S."/>
        </authorList>
    </citation>
    <scope>NUCLEOTIDE SEQUENCE [LARGE SCALE GENOMIC DNA]</scope>
    <source>
        <strain evidence="6 7">MCE3</strain>
    </source>
</reference>
<evidence type="ECO:0000313" key="6">
    <source>
        <dbReference type="EMBL" id="AEP36031.1"/>
    </source>
</evidence>
<dbReference type="eggNOG" id="COG3117">
    <property type="taxonomic scope" value="Bacteria"/>
</dbReference>
<evidence type="ECO:0008006" key="8">
    <source>
        <dbReference type="Google" id="ProtNLM"/>
    </source>
</evidence>
<dbReference type="NCBIfam" id="TIGR04409">
    <property type="entry name" value="LptC_YrbK"/>
    <property type="match status" value="1"/>
</dbReference>
<dbReference type="KEGG" id="tas:TASI_0242"/>
<dbReference type="PANTHER" id="PTHR37481:SF1">
    <property type="entry name" value="LIPOPOLYSACCHARIDE EXPORT SYSTEM PROTEIN LPTC"/>
    <property type="match status" value="1"/>
</dbReference>
<keyword evidence="7" id="KW-1185">Reference proteome</keyword>
<dbReference type="InterPro" id="IPR052363">
    <property type="entry name" value="LPS_export_LptC"/>
</dbReference>
<dbReference type="Gene3D" id="2.60.450.10">
    <property type="entry name" value="Lipopolysaccharide (LPS) transport protein A like domain"/>
    <property type="match status" value="1"/>
</dbReference>
<dbReference type="EMBL" id="CP003059">
    <property type="protein sequence ID" value="AEP36031.1"/>
    <property type="molecule type" value="Genomic_DNA"/>
</dbReference>
<dbReference type="GO" id="GO:0015221">
    <property type="term" value="F:lipopolysaccharide transmembrane transporter activity"/>
    <property type="evidence" value="ECO:0007669"/>
    <property type="project" value="InterPro"/>
</dbReference>
<dbReference type="GO" id="GO:0005886">
    <property type="term" value="C:plasma membrane"/>
    <property type="evidence" value="ECO:0007669"/>
    <property type="project" value="InterPro"/>
</dbReference>
<reference key="1">
    <citation type="submission" date="2011-09" db="EMBL/GenBank/DDBJ databases">
        <title>Genomic characterization of the Taylorella genus.</title>
        <authorList>
            <person name="Hebert L."/>
            <person name="Moumen B."/>
            <person name="Pons N."/>
            <person name="Duquesne F."/>
            <person name="Breuil M.-F."/>
            <person name="Goux D."/>
            <person name="Batto J.-M."/>
            <person name="Renault P."/>
            <person name="Laugier C."/>
            <person name="Petry S."/>
        </authorList>
    </citation>
    <scope>NUCLEOTIDE SEQUENCE</scope>
    <source>
        <strain>MCE3</strain>
    </source>
</reference>
<proteinExistence type="predicted"/>
<dbReference type="GO" id="GO:0030288">
    <property type="term" value="C:outer membrane-bounded periplasmic space"/>
    <property type="evidence" value="ECO:0007669"/>
    <property type="project" value="TreeGrafter"/>
</dbReference>
<dbReference type="STRING" id="1008459.TASI_0242"/>
<keyword evidence="4" id="KW-1133">Transmembrane helix</keyword>
<keyword evidence="5" id="KW-0472">Membrane</keyword>
<keyword evidence="2" id="KW-0997">Cell inner membrane</keyword>
<keyword evidence="1" id="KW-1003">Cell membrane</keyword>
<dbReference type="Pfam" id="PF06835">
    <property type="entry name" value="LptC"/>
    <property type="match status" value="1"/>
</dbReference>
<dbReference type="HOGENOM" id="CLU_100563_2_0_4"/>